<evidence type="ECO:0000256" key="10">
    <source>
        <dbReference type="SAM" id="Phobius"/>
    </source>
</evidence>
<proteinExistence type="inferred from homology"/>
<protein>
    <recommendedName>
        <fullName evidence="11">Lysosome-associated membrane glycoprotein 2-like luminal domain-containing protein</fullName>
    </recommendedName>
</protein>
<evidence type="ECO:0000256" key="9">
    <source>
        <dbReference type="SAM" id="MobiDB-lite"/>
    </source>
</evidence>
<feature type="region of interest" description="Disordered" evidence="9">
    <location>
        <begin position="1"/>
        <end position="46"/>
    </location>
</feature>
<dbReference type="GO" id="GO:0072594">
    <property type="term" value="P:establishment of protein localization to organelle"/>
    <property type="evidence" value="ECO:0007669"/>
    <property type="project" value="TreeGrafter"/>
</dbReference>
<dbReference type="PANTHER" id="PTHR11506">
    <property type="entry name" value="LYSOSOME-ASSOCIATED MEMBRANE GLYCOPROTEIN"/>
    <property type="match status" value="1"/>
</dbReference>
<keyword evidence="4" id="KW-0967">Endosome</keyword>
<evidence type="ECO:0000256" key="1">
    <source>
        <dbReference type="ARBA" id="ARBA00004530"/>
    </source>
</evidence>
<keyword evidence="2 8" id="KW-0812">Transmembrane</keyword>
<keyword evidence="5 10" id="KW-1133">Transmembrane helix</keyword>
<keyword evidence="6 8" id="KW-0472">Membrane</keyword>
<dbReference type="AlphaFoldDB" id="A0A3B3RPI6"/>
<evidence type="ECO:0000313" key="13">
    <source>
        <dbReference type="Proteomes" id="UP000261540"/>
    </source>
</evidence>
<keyword evidence="3" id="KW-0732">Signal</keyword>
<feature type="domain" description="Lysosome-associated membrane glycoprotein 2-like luminal" evidence="11">
    <location>
        <begin position="102"/>
        <end position="231"/>
    </location>
</feature>
<dbReference type="Pfam" id="PF01299">
    <property type="entry name" value="Lamp2-like_luminal"/>
    <property type="match status" value="1"/>
</dbReference>
<evidence type="ECO:0000256" key="5">
    <source>
        <dbReference type="ARBA" id="ARBA00022989"/>
    </source>
</evidence>
<dbReference type="Gene3D" id="2.40.160.110">
    <property type="match status" value="1"/>
</dbReference>
<keyword evidence="8" id="KW-0458">Lysosome</keyword>
<comment type="similarity">
    <text evidence="8">Belongs to the LAMP family.</text>
</comment>
<reference evidence="12" key="2">
    <citation type="submission" date="2025-09" db="UniProtKB">
        <authorList>
            <consortium name="Ensembl"/>
        </authorList>
    </citation>
    <scope>IDENTIFICATION</scope>
</reference>
<feature type="transmembrane region" description="Helical" evidence="10">
    <location>
        <begin position="250"/>
        <end position="272"/>
    </location>
</feature>
<dbReference type="InterPro" id="IPR048528">
    <property type="entry name" value="Lamp2-like_luminal"/>
</dbReference>
<organism evidence="12 13">
    <name type="scientific">Paramormyrops kingsleyae</name>
    <dbReference type="NCBI Taxonomy" id="1676925"/>
    <lineage>
        <taxon>Eukaryota</taxon>
        <taxon>Metazoa</taxon>
        <taxon>Chordata</taxon>
        <taxon>Craniata</taxon>
        <taxon>Vertebrata</taxon>
        <taxon>Euteleostomi</taxon>
        <taxon>Actinopterygii</taxon>
        <taxon>Neopterygii</taxon>
        <taxon>Teleostei</taxon>
        <taxon>Osteoglossocephala</taxon>
        <taxon>Osteoglossomorpha</taxon>
        <taxon>Osteoglossiformes</taxon>
        <taxon>Mormyridae</taxon>
        <taxon>Paramormyrops</taxon>
    </lineage>
</organism>
<keyword evidence="7" id="KW-0325">Glycoprotein</keyword>
<name>A0A3B3RPI6_9TELE</name>
<evidence type="ECO:0000256" key="6">
    <source>
        <dbReference type="ARBA" id="ARBA00023136"/>
    </source>
</evidence>
<dbReference type="InterPro" id="IPR002000">
    <property type="entry name" value="Lysosome-assoc_membr_glycop"/>
</dbReference>
<dbReference type="GO" id="GO:0031902">
    <property type="term" value="C:late endosome membrane"/>
    <property type="evidence" value="ECO:0007669"/>
    <property type="project" value="TreeGrafter"/>
</dbReference>
<dbReference type="PROSITE" id="PS51407">
    <property type="entry name" value="LAMP_3"/>
    <property type="match status" value="1"/>
</dbReference>
<evidence type="ECO:0000256" key="4">
    <source>
        <dbReference type="ARBA" id="ARBA00022753"/>
    </source>
</evidence>
<comment type="subcellular location">
    <subcellularLocation>
        <location evidence="1">Endosome membrane</location>
        <topology evidence="1">Single-pass type I membrane protein</topology>
    </subcellularLocation>
    <subcellularLocation>
        <location evidence="8">Lysosome membrane</location>
        <topology evidence="8">Single-pass type I membrane protein</topology>
    </subcellularLocation>
</comment>
<dbReference type="PANTHER" id="PTHR11506:SF2">
    <property type="entry name" value="MACROSIALIN"/>
    <property type="match status" value="1"/>
</dbReference>
<evidence type="ECO:0000259" key="11">
    <source>
        <dbReference type="Pfam" id="PF01299"/>
    </source>
</evidence>
<dbReference type="GO" id="GO:0005886">
    <property type="term" value="C:plasma membrane"/>
    <property type="evidence" value="ECO:0007669"/>
    <property type="project" value="TreeGrafter"/>
</dbReference>
<sequence>KRRKPRPHTLQRCTLSALSPGGSGATEPVTEEPFPLEEPVTEEPFPLEEPVTEPITEPFPTEEPITVTTESIPTEVPVTMPSTTVITTSTPATELTPTNNLTMGNYTIARGGGSCVKAQMALRIRIAYSTSNGTFIIQPGETVATGGCSNSTATLHLKFEEGVVFFRFQKVSLASRFHDYPEQGTYRAKNESLQMFSAAVHHSYACSSQSVSMGPGLYLDVSQIKMQALEFDGNEFGPEDLCPGDRDHQIALVVGVLALVVVVIVIAVCVLWRRRRLDGYQPL</sequence>
<evidence type="ECO:0000256" key="8">
    <source>
        <dbReference type="PROSITE-ProRule" id="PRU00740"/>
    </source>
</evidence>
<dbReference type="PRINTS" id="PR00336">
    <property type="entry name" value="LYSASSOCTDMP"/>
</dbReference>
<keyword evidence="13" id="KW-1185">Reference proteome</keyword>
<reference evidence="12" key="1">
    <citation type="submission" date="2025-08" db="UniProtKB">
        <authorList>
            <consortium name="Ensembl"/>
        </authorList>
    </citation>
    <scope>IDENTIFICATION</scope>
</reference>
<dbReference type="Proteomes" id="UP000261540">
    <property type="component" value="Unplaced"/>
</dbReference>
<dbReference type="GO" id="GO:0005765">
    <property type="term" value="C:lysosomal membrane"/>
    <property type="evidence" value="ECO:0007669"/>
    <property type="project" value="UniProtKB-SubCell"/>
</dbReference>
<evidence type="ECO:0000256" key="2">
    <source>
        <dbReference type="ARBA" id="ARBA00022692"/>
    </source>
</evidence>
<comment type="caution">
    <text evidence="8">Lacks conserved residue(s) required for the propagation of feature annotation.</text>
</comment>
<dbReference type="GeneTree" id="ENSGT00950000182899"/>
<accession>A0A3B3RPI6</accession>
<evidence type="ECO:0000313" key="12">
    <source>
        <dbReference type="Ensembl" id="ENSPKIP00000019780.1"/>
    </source>
</evidence>
<dbReference type="Ensembl" id="ENSPKIT00000000380.1">
    <property type="protein sequence ID" value="ENSPKIP00000019780.1"/>
    <property type="gene ID" value="ENSPKIG00000004814.1"/>
</dbReference>
<evidence type="ECO:0000256" key="7">
    <source>
        <dbReference type="ARBA" id="ARBA00023180"/>
    </source>
</evidence>
<evidence type="ECO:0000256" key="3">
    <source>
        <dbReference type="ARBA" id="ARBA00022729"/>
    </source>
</evidence>
<dbReference type="STRING" id="1676925.ENSPKIP00000019780"/>